<sequence length="213" mass="24808">MQCFYKEYNITHGDAMEAGEFFYQLTMLQPGLHVAVEPLVSTSNYMFMVDVACYQPDKVRMDKELQIFMAGWHTLYQCLFPNFAAMRAGFTQLCECMDSGFINFDSVVTQKQIHELYIPYPKTHKEDFFLNSPTSVNTLWAMFKPYLPERIRNAMHLGHKVRGFEGRRVDVLYKQPTPEDGRQRMCVKVYELTQLRFKNEASFSLEGASVISN</sequence>
<protein>
    <recommendedName>
        <fullName evidence="1">CRAL-TRIO domain-containing protein</fullName>
    </recommendedName>
</protein>
<evidence type="ECO:0000313" key="2">
    <source>
        <dbReference type="EMBL" id="CAB9498738.1"/>
    </source>
</evidence>
<evidence type="ECO:0000313" key="3">
    <source>
        <dbReference type="Proteomes" id="UP001153069"/>
    </source>
</evidence>
<dbReference type="InterPro" id="IPR001251">
    <property type="entry name" value="CRAL-TRIO_dom"/>
</dbReference>
<name>A0A9N8D974_9STRA</name>
<dbReference type="Gene3D" id="3.40.525.10">
    <property type="entry name" value="CRAL-TRIO lipid binding domain"/>
    <property type="match status" value="1"/>
</dbReference>
<proteinExistence type="predicted"/>
<dbReference type="InterPro" id="IPR036865">
    <property type="entry name" value="CRAL-TRIO_dom_sf"/>
</dbReference>
<organism evidence="2 3">
    <name type="scientific">Seminavis robusta</name>
    <dbReference type="NCBI Taxonomy" id="568900"/>
    <lineage>
        <taxon>Eukaryota</taxon>
        <taxon>Sar</taxon>
        <taxon>Stramenopiles</taxon>
        <taxon>Ochrophyta</taxon>
        <taxon>Bacillariophyta</taxon>
        <taxon>Bacillariophyceae</taxon>
        <taxon>Bacillariophycidae</taxon>
        <taxon>Naviculales</taxon>
        <taxon>Naviculaceae</taxon>
        <taxon>Seminavis</taxon>
    </lineage>
</organism>
<dbReference type="OrthoDB" id="6682367at2759"/>
<dbReference type="Pfam" id="PF00650">
    <property type="entry name" value="CRAL_TRIO"/>
    <property type="match status" value="1"/>
</dbReference>
<dbReference type="Proteomes" id="UP001153069">
    <property type="component" value="Unassembled WGS sequence"/>
</dbReference>
<dbReference type="AlphaFoldDB" id="A0A9N8D974"/>
<dbReference type="EMBL" id="CAICTM010000044">
    <property type="protein sequence ID" value="CAB9498738.1"/>
    <property type="molecule type" value="Genomic_DNA"/>
</dbReference>
<evidence type="ECO:0000259" key="1">
    <source>
        <dbReference type="Pfam" id="PF00650"/>
    </source>
</evidence>
<feature type="domain" description="CRAL-TRIO" evidence="1">
    <location>
        <begin position="49"/>
        <end position="157"/>
    </location>
</feature>
<gene>
    <name evidence="2" type="ORF">SEMRO_44_G026610.1</name>
</gene>
<dbReference type="SUPFAM" id="SSF52087">
    <property type="entry name" value="CRAL/TRIO domain"/>
    <property type="match status" value="1"/>
</dbReference>
<comment type="caution">
    <text evidence="2">The sequence shown here is derived from an EMBL/GenBank/DDBJ whole genome shotgun (WGS) entry which is preliminary data.</text>
</comment>
<reference evidence="2" key="1">
    <citation type="submission" date="2020-06" db="EMBL/GenBank/DDBJ databases">
        <authorList>
            <consortium name="Plant Systems Biology data submission"/>
        </authorList>
    </citation>
    <scope>NUCLEOTIDE SEQUENCE</scope>
    <source>
        <strain evidence="2">D6</strain>
    </source>
</reference>
<accession>A0A9N8D974</accession>
<keyword evidence="3" id="KW-1185">Reference proteome</keyword>